<name>A0A3M7LNH2_VIBAN</name>
<dbReference type="InterPro" id="IPR036890">
    <property type="entry name" value="HATPase_C_sf"/>
</dbReference>
<dbReference type="SUPFAM" id="SSF55874">
    <property type="entry name" value="ATPase domain of HSP90 chaperone/DNA topoisomerase II/histidine kinase"/>
    <property type="match status" value="1"/>
</dbReference>
<evidence type="ECO:0000313" key="2">
    <source>
        <dbReference type="Proteomes" id="UP000256923"/>
    </source>
</evidence>
<dbReference type="EMBL" id="CP034672">
    <property type="protein sequence ID" value="AZS23885.1"/>
    <property type="molecule type" value="Genomic_DNA"/>
</dbReference>
<proteinExistence type="predicted"/>
<dbReference type="RefSeq" id="WP_043004325.1">
    <property type="nucleotide sequence ID" value="NZ_CP023054.1"/>
</dbReference>
<accession>A0A3M7LNH2</accession>
<dbReference type="Gene3D" id="3.30.565.10">
    <property type="entry name" value="Histidine kinase-like ATPase, C-terminal domain"/>
    <property type="match status" value="1"/>
</dbReference>
<gene>
    <name evidence="1" type="ORF">DYL72_01650</name>
</gene>
<organism evidence="1 2">
    <name type="scientific">Vibrio anguillarum</name>
    <name type="common">Listonella anguillarum</name>
    <dbReference type="NCBI Taxonomy" id="55601"/>
    <lineage>
        <taxon>Bacteria</taxon>
        <taxon>Pseudomonadati</taxon>
        <taxon>Pseudomonadota</taxon>
        <taxon>Gammaproteobacteria</taxon>
        <taxon>Vibrionales</taxon>
        <taxon>Vibrionaceae</taxon>
        <taxon>Vibrio</taxon>
    </lineage>
</organism>
<dbReference type="AlphaFoldDB" id="A0A3M7LNH2"/>
<dbReference type="PRINTS" id="PR00775">
    <property type="entry name" value="HEATSHOCK90"/>
</dbReference>
<evidence type="ECO:0000313" key="1">
    <source>
        <dbReference type="EMBL" id="AZS23885.1"/>
    </source>
</evidence>
<evidence type="ECO:0008006" key="3">
    <source>
        <dbReference type="Google" id="ProtNLM"/>
    </source>
</evidence>
<dbReference type="Pfam" id="PF13589">
    <property type="entry name" value="HATPase_c_3"/>
    <property type="match status" value="1"/>
</dbReference>
<sequence length="655" mass="75127">MAQMNVSARAVDMLGRQQIAGIPTAIHELFKNAHDAYARNAEIDYYQNQNLVVLRDDGIGMTEEDFISKWLTIGTSSKYGVNRKSEYIPEGMAERKLMGEKGIGRLAIASIGRQVVVLTRAERRDGLHDMVVGLIHWSQFEIPDISISDITIPTRTFPLGILPTASDLKSMASELISNLQKLGNRIPKEYFELISKDSELLSFSPEMLFKNLQVQTESNWQKSCCESEGFSSQHDESPVLDGFGKGTHFIIMPCDETLALDVKPNDKSTTELQKILVGFSNSLSDNQEAVLTTKFRLHQGNADPQELIEAGFFNKLDAANGDHFVEGEFDEFGQFKGFVTVYRGEPQQHIINWNESFGHKTRCGPFKIQFTYLQGDNSESLVSPETYVEIKNKLHMYGGLYLYKDGIRVLPYGKQEFDFLRFEEKRTKNAGSAFFSHRLMFGAISIEHDVNTELEEKAGREGLRENTAYREFKGILEHFFEQLAADFFRENSSNDRFSEIKNKFKQEALVEKELLKKRKKNVGPKKERLQAELGNFFSDLESGYYINEANKIAQFVESELNKTDDNWSDKEKHKFITEVRSYVYSKWKELDKKIKIIRPNIGLNKSIKRDWESYLKNREKITNEVIIPNKQSIEILISGYIEHNGISFSLRDRVT</sequence>
<protein>
    <recommendedName>
        <fullName evidence="3">ATP-binding protein</fullName>
    </recommendedName>
</protein>
<reference evidence="1 2" key="1">
    <citation type="submission" date="2018-12" db="EMBL/GenBank/DDBJ databases">
        <title>Characterization and Draft Genome of Vibrio anguillarum J360 Marine Pathogen Isolated from an Outbreak in Lumpfish (Cyclopterus lumpus).</title>
        <authorList>
            <person name="Vasquez J.I."/>
            <person name="Cao T."/>
            <person name="Chakraborty S."/>
            <person name="Gnanagobal H."/>
            <person name="Wescot J."/>
            <person name="Boyce D."/>
            <person name="Santander J."/>
        </authorList>
    </citation>
    <scope>NUCLEOTIDE SEQUENCE [LARGE SCALE GENOMIC DNA]</scope>
    <source>
        <strain evidence="1 2">J360</strain>
    </source>
</reference>
<dbReference type="REBASE" id="292888">
    <property type="entry name" value="VanJ360ORF1655P"/>
</dbReference>
<dbReference type="Proteomes" id="UP000256923">
    <property type="component" value="Chromosome 1"/>
</dbReference>
<dbReference type="InterPro" id="IPR020575">
    <property type="entry name" value="Hsp90_N"/>
</dbReference>